<gene>
    <name evidence="1" type="ORF">HO173_006962</name>
</gene>
<evidence type="ECO:0000313" key="2">
    <source>
        <dbReference type="Proteomes" id="UP000578531"/>
    </source>
</evidence>
<dbReference type="GeneID" id="59288620"/>
<dbReference type="Proteomes" id="UP000578531">
    <property type="component" value="Unassembled WGS sequence"/>
</dbReference>
<protein>
    <submittedName>
        <fullName evidence="1">Uncharacterized protein</fullName>
    </submittedName>
</protein>
<keyword evidence="2" id="KW-1185">Reference proteome</keyword>
<evidence type="ECO:0000313" key="1">
    <source>
        <dbReference type="EMBL" id="KAF6234742.1"/>
    </source>
</evidence>
<name>A0A8H6FU22_9LECA</name>
<dbReference type="AlphaFoldDB" id="A0A8H6FU22"/>
<dbReference type="EMBL" id="JACCJC010000028">
    <property type="protein sequence ID" value="KAF6234742.1"/>
    <property type="molecule type" value="Genomic_DNA"/>
</dbReference>
<accession>A0A8H6FU22</accession>
<reference evidence="1 2" key="1">
    <citation type="journal article" date="2020" name="Genomics">
        <title>Complete, high-quality genomes from long-read metagenomic sequencing of two wolf lichen thalli reveals enigmatic genome architecture.</title>
        <authorList>
            <person name="McKenzie S.K."/>
            <person name="Walston R.F."/>
            <person name="Allen J.L."/>
        </authorList>
    </citation>
    <scope>NUCLEOTIDE SEQUENCE [LARGE SCALE GENOMIC DNA]</scope>
    <source>
        <strain evidence="1">WasteWater2</strain>
    </source>
</reference>
<organism evidence="1 2">
    <name type="scientific">Letharia columbiana</name>
    <dbReference type="NCBI Taxonomy" id="112416"/>
    <lineage>
        <taxon>Eukaryota</taxon>
        <taxon>Fungi</taxon>
        <taxon>Dikarya</taxon>
        <taxon>Ascomycota</taxon>
        <taxon>Pezizomycotina</taxon>
        <taxon>Lecanoromycetes</taxon>
        <taxon>OSLEUM clade</taxon>
        <taxon>Lecanoromycetidae</taxon>
        <taxon>Lecanorales</taxon>
        <taxon>Lecanorineae</taxon>
        <taxon>Parmeliaceae</taxon>
        <taxon>Letharia</taxon>
    </lineage>
</organism>
<dbReference type="RefSeq" id="XP_037164132.1">
    <property type="nucleotide sequence ID" value="XM_037308868.1"/>
</dbReference>
<comment type="caution">
    <text evidence="1">The sequence shown here is derived from an EMBL/GenBank/DDBJ whole genome shotgun (WGS) entry which is preliminary data.</text>
</comment>
<sequence length="99" mass="11703">MGVKENALCEWPFAGFAFNIRVFCDIATALYERPLLPRERFELDFGFVAWSQKYNLLEWHLSNIREDKVDRSLSSSFNWLLQMLRIPWETDEVELQASG</sequence>
<proteinExistence type="predicted"/>